<dbReference type="InterPro" id="IPR035979">
    <property type="entry name" value="RBD_domain_sf"/>
</dbReference>
<dbReference type="SMART" id="SM00715">
    <property type="entry name" value="LA"/>
    <property type="match status" value="1"/>
</dbReference>
<feature type="compositionally biased region" description="Pro residues" evidence="3">
    <location>
        <begin position="284"/>
        <end position="294"/>
    </location>
</feature>
<keyword evidence="7" id="KW-1185">Reference proteome</keyword>
<organism evidence="6 7">
    <name type="scientific">Edaphochlamys debaryana</name>
    <dbReference type="NCBI Taxonomy" id="47281"/>
    <lineage>
        <taxon>Eukaryota</taxon>
        <taxon>Viridiplantae</taxon>
        <taxon>Chlorophyta</taxon>
        <taxon>core chlorophytes</taxon>
        <taxon>Chlorophyceae</taxon>
        <taxon>CS clade</taxon>
        <taxon>Chlamydomonadales</taxon>
        <taxon>Chlamydomonadales incertae sedis</taxon>
        <taxon>Edaphochlamys</taxon>
    </lineage>
</organism>
<feature type="compositionally biased region" description="Pro residues" evidence="3">
    <location>
        <begin position="516"/>
        <end position="527"/>
    </location>
</feature>
<accession>A0A835Y010</accession>
<dbReference type="AlphaFoldDB" id="A0A835Y010"/>
<dbReference type="Proteomes" id="UP000612055">
    <property type="component" value="Unassembled WGS sequence"/>
</dbReference>
<dbReference type="SUPFAM" id="SSF46785">
    <property type="entry name" value="Winged helix' DNA-binding domain"/>
    <property type="match status" value="1"/>
</dbReference>
<reference evidence="6" key="1">
    <citation type="journal article" date="2020" name="bioRxiv">
        <title>Comparative genomics of Chlamydomonas.</title>
        <authorList>
            <person name="Craig R.J."/>
            <person name="Hasan A.R."/>
            <person name="Ness R.W."/>
            <person name="Keightley P.D."/>
        </authorList>
    </citation>
    <scope>NUCLEOTIDE SEQUENCE</scope>
    <source>
        <strain evidence="6">CCAP 11/70</strain>
    </source>
</reference>
<feature type="domain" description="RRM" evidence="4">
    <location>
        <begin position="124"/>
        <end position="200"/>
    </location>
</feature>
<evidence type="ECO:0000256" key="3">
    <source>
        <dbReference type="SAM" id="MobiDB-lite"/>
    </source>
</evidence>
<dbReference type="EMBL" id="JAEHOE010000039">
    <property type="protein sequence ID" value="KAG2493185.1"/>
    <property type="molecule type" value="Genomic_DNA"/>
</dbReference>
<feature type="compositionally biased region" description="Low complexity" evidence="3">
    <location>
        <begin position="237"/>
        <end position="251"/>
    </location>
</feature>
<dbReference type="InterPro" id="IPR045180">
    <property type="entry name" value="La_dom_prot"/>
</dbReference>
<dbReference type="SUPFAM" id="SSF54928">
    <property type="entry name" value="RNA-binding domain, RBD"/>
    <property type="match status" value="1"/>
</dbReference>
<proteinExistence type="predicted"/>
<evidence type="ECO:0000256" key="1">
    <source>
        <dbReference type="ARBA" id="ARBA00022884"/>
    </source>
</evidence>
<dbReference type="PROSITE" id="PS50102">
    <property type="entry name" value="RRM"/>
    <property type="match status" value="1"/>
</dbReference>
<dbReference type="Gene3D" id="1.10.10.10">
    <property type="entry name" value="Winged helix-like DNA-binding domain superfamily/Winged helix DNA-binding domain"/>
    <property type="match status" value="1"/>
</dbReference>
<dbReference type="InterPro" id="IPR036388">
    <property type="entry name" value="WH-like_DNA-bd_sf"/>
</dbReference>
<dbReference type="GO" id="GO:0005737">
    <property type="term" value="C:cytoplasm"/>
    <property type="evidence" value="ECO:0007669"/>
    <property type="project" value="UniProtKB-ARBA"/>
</dbReference>
<evidence type="ECO:0008006" key="8">
    <source>
        <dbReference type="Google" id="ProtNLM"/>
    </source>
</evidence>
<feature type="compositionally biased region" description="Low complexity" evidence="3">
    <location>
        <begin position="430"/>
        <end position="468"/>
    </location>
</feature>
<dbReference type="InterPro" id="IPR006630">
    <property type="entry name" value="La_HTH"/>
</dbReference>
<dbReference type="Gene3D" id="3.30.70.330">
    <property type="match status" value="1"/>
</dbReference>
<feature type="region of interest" description="Disordered" evidence="3">
    <location>
        <begin position="810"/>
        <end position="834"/>
    </location>
</feature>
<feature type="region of interest" description="Disordered" evidence="3">
    <location>
        <begin position="493"/>
        <end position="529"/>
    </location>
</feature>
<evidence type="ECO:0000256" key="2">
    <source>
        <dbReference type="PROSITE-ProRule" id="PRU00332"/>
    </source>
</evidence>
<name>A0A835Y010_9CHLO</name>
<evidence type="ECO:0000313" key="7">
    <source>
        <dbReference type="Proteomes" id="UP000612055"/>
    </source>
</evidence>
<dbReference type="GO" id="GO:0003723">
    <property type="term" value="F:RNA binding"/>
    <property type="evidence" value="ECO:0007669"/>
    <property type="project" value="UniProtKB-UniRule"/>
</dbReference>
<gene>
    <name evidence="6" type="ORF">HYH03_008605</name>
</gene>
<dbReference type="InterPro" id="IPR012677">
    <property type="entry name" value="Nucleotide-bd_a/b_plait_sf"/>
</dbReference>
<dbReference type="PRINTS" id="PR01217">
    <property type="entry name" value="PRICHEXTENSN"/>
</dbReference>
<feature type="compositionally biased region" description="Pro residues" evidence="3">
    <location>
        <begin position="362"/>
        <end position="373"/>
    </location>
</feature>
<feature type="region of interest" description="Disordered" evidence="3">
    <location>
        <begin position="1"/>
        <end position="26"/>
    </location>
</feature>
<comment type="caution">
    <text evidence="6">The sequence shown here is derived from an EMBL/GenBank/DDBJ whole genome shotgun (WGS) entry which is preliminary data.</text>
</comment>
<dbReference type="PROSITE" id="PS50961">
    <property type="entry name" value="HTH_LA"/>
    <property type="match status" value="1"/>
</dbReference>
<dbReference type="InterPro" id="IPR000504">
    <property type="entry name" value="RRM_dom"/>
</dbReference>
<keyword evidence="1 2" id="KW-0694">RNA-binding</keyword>
<dbReference type="InterPro" id="IPR036390">
    <property type="entry name" value="WH_DNA-bd_sf"/>
</dbReference>
<dbReference type="CDD" id="cd08033">
    <property type="entry name" value="LARP_6"/>
    <property type="match status" value="1"/>
</dbReference>
<feature type="compositionally biased region" description="Low complexity" evidence="3">
    <location>
        <begin position="377"/>
        <end position="386"/>
    </location>
</feature>
<evidence type="ECO:0000259" key="4">
    <source>
        <dbReference type="PROSITE" id="PS50102"/>
    </source>
</evidence>
<sequence length="878" mass="87946">MSEPKPSSAEDAEVFMSASEEESSPQEITPELLLALLKQVEFYFSDANLPTDKKLLKQIRKDPEGFVPVKLFANFRKVRALSKDVAVITEALRGSTLLQLSDDSKRVKRLVTVPDYDIGDIQRRTIVVENLPGNPSPTIESVTDMFRLYGKVKLVRICSRESKGKLPSWLTSSCAASLTGQHAYVEFEDEDGAILAAAALAQECDAPDGAVQVRRLLACIHEQRERRSGLGAGSSYGGSVASHGGASSGGASVNGRKSMSEVSPVDMRSRRSSGGGAALSIGGAPPPPPPPPPTYGNSVSCGGAAMIHGAPAPAGGWGSCGGADPYHHQPYAHPHASHHFHSYGGAFDPYAGSRRGSGGGAPLPPPPPPPPPRRSADSAPPSELLQAPPPPPPPVPAASSMAPPPPPPRLNIYRPPAKRLSESAGGFAPSSLGRSGGSFTSGSSGSSCGFASAVSTAPTSSASTPTHAVGHTGHAALMAASVALPSVASPPLAMRRPPAHPPLPAPPAITSALLVAPPPPPPPPPAHPTSALAEAIAQRRASEAGVKAVAAEAAPVKPAAAIAPAPTAPKFCLNLALPASGTSRRAGDAGAISPTSGAPLAPKVLAAPSAAAASKPVAAAAALAATRETQMVSDVAGFIDNIIASSARPVAAPKQGPAAAKPAAKTGMDAAAAVADLLSSTLRVTKPAAAPAATVAATIINSSAKQPAAAKPEPRPVFHLTAYAADSEEEALALEAAVTAAAAKQPVSALPVATARSGVSSAASSPRESAPMLDAPAATAQPAGNKRLTKREYAAWAAATPGFRAEAAAKYGSPQTATSNGGAGRRSAGGSPVGVASLSEGGAVAAAHPHGAAAWHVARGPDGSRGFGGRARVSALLG</sequence>
<protein>
    <recommendedName>
        <fullName evidence="8">HTH La-type RNA-binding domain-containing protein</fullName>
    </recommendedName>
</protein>
<dbReference type="PANTHER" id="PTHR22792:SF132">
    <property type="entry name" value="LA-RELATED PROTEIN 1"/>
    <property type="match status" value="1"/>
</dbReference>
<feature type="region of interest" description="Disordered" evidence="3">
    <location>
        <begin position="760"/>
        <end position="786"/>
    </location>
</feature>
<dbReference type="PANTHER" id="PTHR22792">
    <property type="entry name" value="LUPUS LA PROTEIN-RELATED"/>
    <property type="match status" value="1"/>
</dbReference>
<dbReference type="Pfam" id="PF05383">
    <property type="entry name" value="La"/>
    <property type="match status" value="1"/>
</dbReference>
<feature type="region of interest" description="Disordered" evidence="3">
    <location>
        <begin position="347"/>
        <end position="468"/>
    </location>
</feature>
<feature type="domain" description="HTH La-type RNA-binding" evidence="5">
    <location>
        <begin position="26"/>
        <end position="117"/>
    </location>
</feature>
<evidence type="ECO:0000313" key="6">
    <source>
        <dbReference type="EMBL" id="KAG2493185.1"/>
    </source>
</evidence>
<feature type="region of interest" description="Disordered" evidence="3">
    <location>
        <begin position="228"/>
        <end position="297"/>
    </location>
</feature>
<feature type="compositionally biased region" description="Low complexity" evidence="3">
    <location>
        <begin position="760"/>
        <end position="771"/>
    </location>
</feature>
<evidence type="ECO:0000259" key="5">
    <source>
        <dbReference type="PROSITE" id="PS50961"/>
    </source>
</evidence>
<feature type="compositionally biased region" description="Pro residues" evidence="3">
    <location>
        <begin position="387"/>
        <end position="409"/>
    </location>
</feature>
<dbReference type="OrthoDB" id="435402at2759"/>